<gene>
    <name evidence="2" type="ORF">AB4874_09335</name>
</gene>
<dbReference type="EMBL" id="JBFRYC010000004">
    <property type="protein sequence ID" value="MEX1661853.1"/>
    <property type="molecule type" value="Genomic_DNA"/>
</dbReference>
<keyword evidence="1" id="KW-0812">Transmembrane</keyword>
<keyword evidence="3" id="KW-1185">Reference proteome</keyword>
<organism evidence="2 3">
    <name type="scientific">Thioclava arctica</name>
    <dbReference type="NCBI Taxonomy" id="3238301"/>
    <lineage>
        <taxon>Bacteria</taxon>
        <taxon>Pseudomonadati</taxon>
        <taxon>Pseudomonadota</taxon>
        <taxon>Alphaproteobacteria</taxon>
        <taxon>Rhodobacterales</taxon>
        <taxon>Paracoccaceae</taxon>
        <taxon>Thioclava</taxon>
    </lineage>
</organism>
<comment type="caution">
    <text evidence="2">The sequence shown here is derived from an EMBL/GenBank/DDBJ whole genome shotgun (WGS) entry which is preliminary data.</text>
</comment>
<accession>A0ABV3TJV5</accession>
<sequence length="368" mass="40520">MSRCKACNGTGRINASGGAAYGAADDFMQCQRCQGFGYVNEPARIRKGPRGSSGGSGGGALGAIVLLGLGYAGLQWIGKNQQSIANALWYYVLLPIAALLCAIAAFFLLRFLWRCGRWSLDGLVRHAFNLAVLTYLSWFFWMLVVGVAVAVVKKIAPAFSPAPTVLIGGSLILSALTGLWLVARLARDYGRYGYFWDLLRRKKTALAHQVSNLMLPLLRNPSGKWIGVKAWNDPFVRGFLNVQCFSLVRLKRPGLEGAPLTDEVNWIIHYIFARTGMSSVDLAKIRPGDDIIGREYWEGRKAALMFLERFHGIDLKGRASAEDIVAAGALFQQVAKDVPKPQKLSRPAYARQALVRYFWQPHLAKAAI</sequence>
<keyword evidence="1" id="KW-0472">Membrane</keyword>
<feature type="transmembrane region" description="Helical" evidence="1">
    <location>
        <begin position="89"/>
        <end position="109"/>
    </location>
</feature>
<evidence type="ECO:0000256" key="1">
    <source>
        <dbReference type="SAM" id="Phobius"/>
    </source>
</evidence>
<reference evidence="2 3" key="1">
    <citation type="journal article" date="2011" name="Int. J. Syst. Evol. Microbiol.">
        <title>Zhongshania antarctica gen. nov., sp. nov. and Zhongshania guokunii sp. nov., gammaproteobacteria respectively isolated from coastal attached (fast) ice and surface seawater of the Antarctic.</title>
        <authorList>
            <person name="Li H.J."/>
            <person name="Zhang X.Y."/>
            <person name="Chen C.X."/>
            <person name="Zhang Y.J."/>
            <person name="Gao Z.M."/>
            <person name="Yu Y."/>
            <person name="Chen X.L."/>
            <person name="Chen B."/>
            <person name="Zhang Y.Z."/>
        </authorList>
    </citation>
    <scope>NUCLEOTIDE SEQUENCE [LARGE SCALE GENOMIC DNA]</scope>
    <source>
        <strain evidence="2 3">15-R06ZXC-3</strain>
    </source>
</reference>
<evidence type="ECO:0000313" key="3">
    <source>
        <dbReference type="Proteomes" id="UP001557465"/>
    </source>
</evidence>
<feature type="transmembrane region" description="Helical" evidence="1">
    <location>
        <begin position="130"/>
        <end position="152"/>
    </location>
</feature>
<feature type="transmembrane region" description="Helical" evidence="1">
    <location>
        <begin position="54"/>
        <end position="77"/>
    </location>
</feature>
<proteinExistence type="predicted"/>
<dbReference type="RefSeq" id="WP_368391781.1">
    <property type="nucleotide sequence ID" value="NZ_JBFRYC010000004.1"/>
</dbReference>
<dbReference type="Proteomes" id="UP001557465">
    <property type="component" value="Unassembled WGS sequence"/>
</dbReference>
<name>A0ABV3TJV5_9RHOB</name>
<keyword evidence="1" id="KW-1133">Transmembrane helix</keyword>
<feature type="transmembrane region" description="Helical" evidence="1">
    <location>
        <begin position="164"/>
        <end position="183"/>
    </location>
</feature>
<protein>
    <submittedName>
        <fullName evidence="2">Uncharacterized protein</fullName>
    </submittedName>
</protein>
<evidence type="ECO:0000313" key="2">
    <source>
        <dbReference type="EMBL" id="MEX1661853.1"/>
    </source>
</evidence>